<gene>
    <name evidence="1" type="ORF">C6P45_002358</name>
</gene>
<sequence>MSKNIVVLPIEQLVQFSADAISDLTYIINEGYRKQIVKYGIVVNPRIDSPDSFFIDLSLKPKTCLFYIMIDDITKIGGPLKLIQENEHHTRLYEIDSSGRYEDYRFPMENTRATVAYRPLPYSENINAYEVTAFCSFAKHAGIDIYESTKPDFGTRFPTCNELIIRVIVEHDLVSYYHDKLGFTEYNRTLIRHDKLLESGFQRTFKTNADFNIADMRQSI</sequence>
<dbReference type="OrthoDB" id="4062597at2759"/>
<reference evidence="1 2" key="1">
    <citation type="submission" date="2020-11" db="EMBL/GenBank/DDBJ databases">
        <title>Kefir isolates.</title>
        <authorList>
            <person name="Marcisauskas S."/>
            <person name="Kim Y."/>
            <person name="Blasche S."/>
        </authorList>
    </citation>
    <scope>NUCLEOTIDE SEQUENCE [LARGE SCALE GENOMIC DNA]</scope>
    <source>
        <strain evidence="1 2">OG2</strain>
    </source>
</reference>
<organism evidence="1 2">
    <name type="scientific">Maudiozyma exigua</name>
    <name type="common">Yeast</name>
    <name type="synonym">Kazachstania exigua</name>
    <dbReference type="NCBI Taxonomy" id="34358"/>
    <lineage>
        <taxon>Eukaryota</taxon>
        <taxon>Fungi</taxon>
        <taxon>Dikarya</taxon>
        <taxon>Ascomycota</taxon>
        <taxon>Saccharomycotina</taxon>
        <taxon>Saccharomycetes</taxon>
        <taxon>Saccharomycetales</taxon>
        <taxon>Saccharomycetaceae</taxon>
        <taxon>Maudiozyma</taxon>
    </lineage>
</organism>
<dbReference type="AlphaFoldDB" id="A0A9P6WEW6"/>
<evidence type="ECO:0000313" key="1">
    <source>
        <dbReference type="EMBL" id="KAG0670454.1"/>
    </source>
</evidence>
<protein>
    <submittedName>
        <fullName evidence="1">Uncharacterized protein</fullName>
    </submittedName>
</protein>
<dbReference type="EMBL" id="PUHR01000023">
    <property type="protein sequence ID" value="KAG0670454.1"/>
    <property type="molecule type" value="Genomic_DNA"/>
</dbReference>
<proteinExistence type="predicted"/>
<keyword evidence="2" id="KW-1185">Reference proteome</keyword>
<comment type="caution">
    <text evidence="1">The sequence shown here is derived from an EMBL/GenBank/DDBJ whole genome shotgun (WGS) entry which is preliminary data.</text>
</comment>
<name>A0A9P6WEW6_MAUEX</name>
<accession>A0A9P6WEW6</accession>
<dbReference type="Proteomes" id="UP000750334">
    <property type="component" value="Unassembled WGS sequence"/>
</dbReference>
<evidence type="ECO:0000313" key="2">
    <source>
        <dbReference type="Proteomes" id="UP000750334"/>
    </source>
</evidence>